<dbReference type="AlphaFoldDB" id="A0A2K8SR21"/>
<dbReference type="EMBL" id="CP024785">
    <property type="protein sequence ID" value="AUB37912.1"/>
    <property type="molecule type" value="Genomic_DNA"/>
</dbReference>
<proteinExistence type="predicted"/>
<evidence type="ECO:0000313" key="2">
    <source>
        <dbReference type="Proteomes" id="UP000232003"/>
    </source>
</evidence>
<protein>
    <submittedName>
        <fullName evidence="1">Uncharacterized protein</fullName>
    </submittedName>
</protein>
<evidence type="ECO:0000313" key="1">
    <source>
        <dbReference type="EMBL" id="AUB37912.1"/>
    </source>
</evidence>
<name>A0A2K8SR21_9NOSO</name>
<reference evidence="1 2" key="1">
    <citation type="submission" date="2017-11" db="EMBL/GenBank/DDBJ databases">
        <title>Complete genome of a free-living desiccation-tolerant cyanobacterium and its photosynthetic adaptation to extreme terrestrial habitat.</title>
        <authorList>
            <person name="Shang J."/>
        </authorList>
    </citation>
    <scope>NUCLEOTIDE SEQUENCE [LARGE SCALE GENOMIC DNA]</scope>
    <source>
        <strain evidence="1 2">CCNUN1</strain>
    </source>
</reference>
<keyword evidence="2" id="KW-1185">Reference proteome</keyword>
<dbReference type="KEGG" id="nfl:COO91_03863"/>
<gene>
    <name evidence="1" type="ORF">COO91_03863</name>
</gene>
<dbReference type="Proteomes" id="UP000232003">
    <property type="component" value="Chromosome"/>
</dbReference>
<sequence>MSYLTVVFIACSFVFNQGIKNQNNSSFGSTLNLSNKIGDNCKESRH</sequence>
<organism evidence="1 2">
    <name type="scientific">Nostoc flagelliforme CCNUN1</name>
    <dbReference type="NCBI Taxonomy" id="2038116"/>
    <lineage>
        <taxon>Bacteria</taxon>
        <taxon>Bacillati</taxon>
        <taxon>Cyanobacteriota</taxon>
        <taxon>Cyanophyceae</taxon>
        <taxon>Nostocales</taxon>
        <taxon>Nostocaceae</taxon>
        <taxon>Nostoc</taxon>
    </lineage>
</organism>
<accession>A0A2K8SR21</accession>